<reference evidence="5" key="1">
    <citation type="journal article" date="2014" name="PLoS Genet.">
        <title>Signature Gene Expression Reveals Novel Clues to the Molecular Mechanisms of Dimorphic Transition in Penicillium marneffei.</title>
        <authorList>
            <person name="Yang E."/>
            <person name="Wang G."/>
            <person name="Cai J."/>
            <person name="Woo P.C."/>
            <person name="Lau S.K."/>
            <person name="Yuen K.-Y."/>
            <person name="Chow W.-N."/>
            <person name="Lin X."/>
        </authorList>
    </citation>
    <scope>NUCLEOTIDE SEQUENCE [LARGE SCALE GENOMIC DNA]</scope>
    <source>
        <strain evidence="5">PM1</strain>
    </source>
</reference>
<sequence>MVNCQTIISALALSALAAPAAAAAVGPGLNPGKRFTLDLVPVKRGPAHPAARWVTINETIGRGSHRPFDNSTCKRYPGYTFDASWRPLGEILGDVCEDKVTIGGITAEKQAIQLALHMSQEISEHLKDDGNIGFAFTGANSILPDPQKPWFENVKNDLQDAVFVVDLRRGGPGSIDFGFVDPKYTSRVFWAYVDSGSGFWKFIADGYMIGQGSGFGDWFSGILDTGNDLILLPQEFVKHYYKHVPDAVFDEGQGGYIFPCNTTLPAWTVIIEYGLFTVPGNEINVGPVGNGSCYGGIQGNGGLPYAIFGNLFFGQVIIIFESKDGHPPMVGFATKA</sequence>
<proteinExistence type="inferred from homology"/>
<name>A0A093UX48_TALMA</name>
<evidence type="ECO:0000256" key="2">
    <source>
        <dbReference type="ARBA" id="ARBA00022801"/>
    </source>
</evidence>
<dbReference type="PANTHER" id="PTHR47966:SF2">
    <property type="entry name" value="ASPERGILLOPEPSIN-1-RELATED"/>
    <property type="match status" value="1"/>
</dbReference>
<evidence type="ECO:0000259" key="4">
    <source>
        <dbReference type="PROSITE" id="PS51767"/>
    </source>
</evidence>
<dbReference type="AlphaFoldDB" id="A0A093UX48"/>
<feature type="signal peptide" evidence="3">
    <location>
        <begin position="1"/>
        <end position="22"/>
    </location>
</feature>
<dbReference type="InterPro" id="IPR001461">
    <property type="entry name" value="Aspartic_peptidase_A1"/>
</dbReference>
<dbReference type="InterPro" id="IPR033121">
    <property type="entry name" value="PEPTIDASE_A1"/>
</dbReference>
<comment type="similarity">
    <text evidence="1">Belongs to the peptidase A1 family.</text>
</comment>
<dbReference type="PANTHER" id="PTHR47966">
    <property type="entry name" value="BETA-SITE APP-CLEAVING ENZYME, ISOFORM A-RELATED"/>
    <property type="match status" value="1"/>
</dbReference>
<keyword evidence="2" id="KW-0378">Hydrolase</keyword>
<keyword evidence="3" id="KW-0732">Signal</keyword>
<organism evidence="5">
    <name type="scientific">Talaromyces marneffei PM1</name>
    <dbReference type="NCBI Taxonomy" id="1077442"/>
    <lineage>
        <taxon>Eukaryota</taxon>
        <taxon>Fungi</taxon>
        <taxon>Dikarya</taxon>
        <taxon>Ascomycota</taxon>
        <taxon>Pezizomycotina</taxon>
        <taxon>Eurotiomycetes</taxon>
        <taxon>Eurotiomycetidae</taxon>
        <taxon>Eurotiales</taxon>
        <taxon>Trichocomaceae</taxon>
        <taxon>Talaromyces</taxon>
        <taxon>Talaromyces sect. Talaromyces</taxon>
    </lineage>
</organism>
<dbReference type="InterPro" id="IPR021109">
    <property type="entry name" value="Peptidase_aspartic_dom_sf"/>
</dbReference>
<dbReference type="Pfam" id="PF00026">
    <property type="entry name" value="Asp"/>
    <property type="match status" value="1"/>
</dbReference>
<accession>A0A093UX48</accession>
<gene>
    <name evidence="5" type="ORF">GQ26_0460430</name>
</gene>
<feature type="chain" id="PRO_5001888142" evidence="3">
    <location>
        <begin position="23"/>
        <end position="336"/>
    </location>
</feature>
<keyword evidence="5" id="KW-0645">Protease</keyword>
<dbReference type="GO" id="GO:0006508">
    <property type="term" value="P:proteolysis"/>
    <property type="evidence" value="ECO:0007669"/>
    <property type="project" value="UniProtKB-KW"/>
</dbReference>
<comment type="caution">
    <text evidence="5">The sequence shown here is derived from an EMBL/GenBank/DDBJ whole genome shotgun (WGS) entry which is preliminary data.</text>
</comment>
<dbReference type="EMBL" id="JPOX01000046">
    <property type="protein sequence ID" value="KFX42314.1"/>
    <property type="molecule type" value="Genomic_DNA"/>
</dbReference>
<protein>
    <submittedName>
        <fullName evidence="5">Aspartic protease pep1</fullName>
    </submittedName>
</protein>
<evidence type="ECO:0000256" key="1">
    <source>
        <dbReference type="ARBA" id="ARBA00007447"/>
    </source>
</evidence>
<dbReference type="Gene3D" id="2.40.70.10">
    <property type="entry name" value="Acid Proteases"/>
    <property type="match status" value="2"/>
</dbReference>
<feature type="domain" description="Peptidase A1" evidence="4">
    <location>
        <begin position="1"/>
        <end position="333"/>
    </location>
</feature>
<dbReference type="SUPFAM" id="SSF50630">
    <property type="entry name" value="Acid proteases"/>
    <property type="match status" value="1"/>
</dbReference>
<dbReference type="PROSITE" id="PS51767">
    <property type="entry name" value="PEPTIDASE_A1"/>
    <property type="match status" value="1"/>
</dbReference>
<evidence type="ECO:0000313" key="5">
    <source>
        <dbReference type="EMBL" id="KFX42314.1"/>
    </source>
</evidence>
<evidence type="ECO:0000256" key="3">
    <source>
        <dbReference type="SAM" id="SignalP"/>
    </source>
</evidence>
<dbReference type="GO" id="GO:0004190">
    <property type="term" value="F:aspartic-type endopeptidase activity"/>
    <property type="evidence" value="ECO:0007669"/>
    <property type="project" value="InterPro"/>
</dbReference>